<feature type="transmembrane region" description="Helical" evidence="1">
    <location>
        <begin position="554"/>
        <end position="574"/>
    </location>
</feature>
<comment type="caution">
    <text evidence="2">The sequence shown here is derived from an EMBL/GenBank/DDBJ whole genome shotgun (WGS) entry which is preliminary data.</text>
</comment>
<keyword evidence="1" id="KW-1133">Transmembrane helix</keyword>
<dbReference type="RefSeq" id="WP_277103849.1">
    <property type="nucleotide sequence ID" value="NZ_BAAAJS010000014.1"/>
</dbReference>
<keyword evidence="3" id="KW-1185">Reference proteome</keyword>
<gene>
    <name evidence="2" type="ORF">J2S37_000460</name>
</gene>
<evidence type="ECO:0000256" key="1">
    <source>
        <dbReference type="SAM" id="Phobius"/>
    </source>
</evidence>
<feature type="transmembrane region" description="Helical" evidence="1">
    <location>
        <begin position="586"/>
        <end position="605"/>
    </location>
</feature>
<dbReference type="EMBL" id="JAVDYF010000001">
    <property type="protein sequence ID" value="MDR7353922.1"/>
    <property type="molecule type" value="Genomic_DNA"/>
</dbReference>
<reference evidence="2 3" key="1">
    <citation type="submission" date="2023-07" db="EMBL/GenBank/DDBJ databases">
        <title>Sequencing the genomes of 1000 actinobacteria strains.</title>
        <authorList>
            <person name="Klenk H.-P."/>
        </authorList>
    </citation>
    <scope>NUCLEOTIDE SEQUENCE [LARGE SCALE GENOMIC DNA]</scope>
    <source>
        <strain evidence="2 3">DSM 44508</strain>
    </source>
</reference>
<proteinExistence type="predicted"/>
<evidence type="ECO:0000313" key="3">
    <source>
        <dbReference type="Proteomes" id="UP001183619"/>
    </source>
</evidence>
<protein>
    <submittedName>
        <fullName evidence="2">Uncharacterized protein</fullName>
    </submittedName>
</protein>
<accession>A0ABU2B5M7</accession>
<keyword evidence="1" id="KW-0472">Membrane</keyword>
<dbReference type="Proteomes" id="UP001183619">
    <property type="component" value="Unassembled WGS sequence"/>
</dbReference>
<evidence type="ECO:0000313" key="2">
    <source>
        <dbReference type="EMBL" id="MDR7353922.1"/>
    </source>
</evidence>
<sequence>MSFVGHAHVFFLGHGELFEELRSHVSDLAALRQIRTCYWIDCTSDFSDPCVRVIGSGSDSSKQQARPHEYLELISTVLRQVDTTVVVVDVEDLTDGVAFATADVDRWLGHLETYIRGHVARVRMVLPRLPLQQQAPPPRDGWSTLVLAPEDADSPLSTPRALGRENDPYGAAVVFAPMMMSLTGLWSTSTMVPVLDETGRAISTSTGEYVRLARAFHRNLDASVIENQLLAEVLDVKERVPQTDFVDGRQTVHMSHSAQVNAQYAEKLLAYHEAGLMSTPQPLATPESIRQEGFAAIKAFVKEFFKLVIGSPTSWSASIRSKISEDIAGVVQRTLYGEKTMVEVVVGAGASRATMAELKDSSEKIIHSMSRDGFQVGPAPSLATLWNHYTDAALTLVDGASRLPGELAGPVDSNKNPMVVRRAQDAVPDVEDSFNADNHILRDIVNLDEKRTKVMPFDVHRSGLFEQELQYAASQTADSTVMAMREEFHEWKQKASTSFAWNVGQGLVARSHLAQNRAKDAYVNIEAMRKGLESLNQRDFEAENRRLSRRLHSITALWLLLMVLIGYSTIRYYKQDWQVIVQWPGIDWRWCLLGTFLVTVVCLAIQMSMFAKGRRGIIDEVQRKKLLEQNLEITLNNYNQSVADIHRVANAYTQFLSWSMLLGRVLAYPFGQARRERTEMMIPTSGLPRSTQLGRTVLSPEALHTLSHEVRGGMFEESWAGNAWSEFVADASQALHDRTGANTPKLMDMFGLPGYDSGSTLDELAHMSVSEALADWDRIHNRWAMVISDPALAKRVELSLGTVEFVENGVVHTTSREQFLSALKTTQQTTHTFANSAVNPAGVNHGATQVAEDLTCLDLREQAEAQLTHCITLAQFGRVVPLDDIVAAQQNSGTEVREFSFDQHHAQQPMFQTDNQTPDFGTHGLI</sequence>
<organism evidence="2 3">
    <name type="scientific">Corynebacterium felinum</name>
    <dbReference type="NCBI Taxonomy" id="131318"/>
    <lineage>
        <taxon>Bacteria</taxon>
        <taxon>Bacillati</taxon>
        <taxon>Actinomycetota</taxon>
        <taxon>Actinomycetes</taxon>
        <taxon>Mycobacteriales</taxon>
        <taxon>Corynebacteriaceae</taxon>
        <taxon>Corynebacterium</taxon>
    </lineage>
</organism>
<keyword evidence="1" id="KW-0812">Transmembrane</keyword>
<name>A0ABU2B5M7_9CORY</name>